<organism evidence="2 3">
    <name type="scientific">Paenibacillus antri</name>
    <dbReference type="NCBI Taxonomy" id="2582848"/>
    <lineage>
        <taxon>Bacteria</taxon>
        <taxon>Bacillati</taxon>
        <taxon>Bacillota</taxon>
        <taxon>Bacilli</taxon>
        <taxon>Bacillales</taxon>
        <taxon>Paenibacillaceae</taxon>
        <taxon>Paenibacillus</taxon>
    </lineage>
</organism>
<evidence type="ECO:0000313" key="2">
    <source>
        <dbReference type="EMBL" id="TLS51508.1"/>
    </source>
</evidence>
<dbReference type="Proteomes" id="UP000309676">
    <property type="component" value="Unassembled WGS sequence"/>
</dbReference>
<dbReference type="InterPro" id="IPR044876">
    <property type="entry name" value="HRDC_dom_sf"/>
</dbReference>
<dbReference type="AlphaFoldDB" id="A0A5R9GDS8"/>
<accession>A0A5R9GDS8</accession>
<dbReference type="InterPro" id="IPR010997">
    <property type="entry name" value="HRDC-like_sf"/>
</dbReference>
<name>A0A5R9GDS8_9BACL</name>
<dbReference type="Gene3D" id="1.10.150.80">
    <property type="entry name" value="HRDC domain"/>
    <property type="match status" value="1"/>
</dbReference>
<sequence length="336" mass="38712">MNWVFMNSLQKRTEEGGVVQAQVTIGEDSGVWHVYWNEPDESGETTEMCWFEGAGWNEMLTAFRGQLLQKMSEGYAPLLDNVTGDVQSLNGRSEWVQKLQYYGDAFKNEAVYEALREWRRKQAGKENKAPYMVATNRLLGMLSAFLPQTRDELLQLPGFGPFKADLYGKELLAITGAAARETTFPLDWVPERIDYAQYKLWLHQQQEAFVERERQRKEQRNAVLEAALNGTDLETLKTNASLPRREALALLEELEKEGYDVEPVIAVETKDVPSEQQARVLQLFGQAGDRYLKPILQKLNEEELWKDVPSDRAYEWLRLLRIRFRRQKEATAAKAG</sequence>
<dbReference type="GO" id="GO:0003676">
    <property type="term" value="F:nucleic acid binding"/>
    <property type="evidence" value="ECO:0007669"/>
    <property type="project" value="InterPro"/>
</dbReference>
<comment type="caution">
    <text evidence="2">The sequence shown here is derived from an EMBL/GenBank/DDBJ whole genome shotgun (WGS) entry which is preliminary data.</text>
</comment>
<dbReference type="RefSeq" id="WP_138195120.1">
    <property type="nucleotide sequence ID" value="NZ_VCIW01000009.1"/>
</dbReference>
<dbReference type="SMART" id="SM00341">
    <property type="entry name" value="HRDC"/>
    <property type="match status" value="1"/>
</dbReference>
<dbReference type="OrthoDB" id="26793at2"/>
<protein>
    <recommendedName>
        <fullName evidence="1">HRDC domain-containing protein</fullName>
    </recommendedName>
</protein>
<keyword evidence="3" id="KW-1185">Reference proteome</keyword>
<feature type="domain" description="HRDC" evidence="1">
    <location>
        <begin position="105"/>
        <end position="185"/>
    </location>
</feature>
<dbReference type="EMBL" id="VCIW01000009">
    <property type="protein sequence ID" value="TLS51508.1"/>
    <property type="molecule type" value="Genomic_DNA"/>
</dbReference>
<gene>
    <name evidence="2" type="ORF">FE782_15480</name>
</gene>
<evidence type="ECO:0000313" key="3">
    <source>
        <dbReference type="Proteomes" id="UP000309676"/>
    </source>
</evidence>
<dbReference type="Pfam" id="PF00570">
    <property type="entry name" value="HRDC"/>
    <property type="match status" value="1"/>
</dbReference>
<proteinExistence type="predicted"/>
<evidence type="ECO:0000259" key="1">
    <source>
        <dbReference type="PROSITE" id="PS50967"/>
    </source>
</evidence>
<dbReference type="SUPFAM" id="SSF47819">
    <property type="entry name" value="HRDC-like"/>
    <property type="match status" value="1"/>
</dbReference>
<dbReference type="InterPro" id="IPR002121">
    <property type="entry name" value="HRDC_dom"/>
</dbReference>
<dbReference type="GO" id="GO:0000166">
    <property type="term" value="F:nucleotide binding"/>
    <property type="evidence" value="ECO:0007669"/>
    <property type="project" value="InterPro"/>
</dbReference>
<dbReference type="PROSITE" id="PS50967">
    <property type="entry name" value="HRDC"/>
    <property type="match status" value="1"/>
</dbReference>
<reference evidence="2 3" key="1">
    <citation type="submission" date="2019-05" db="EMBL/GenBank/DDBJ databases">
        <authorList>
            <person name="Narsing Rao M.P."/>
            <person name="Li W.J."/>
        </authorList>
    </citation>
    <scope>NUCLEOTIDE SEQUENCE [LARGE SCALE GENOMIC DNA]</scope>
    <source>
        <strain evidence="2 3">SYSU_K30003</strain>
    </source>
</reference>